<dbReference type="Proteomes" id="UP001232001">
    <property type="component" value="Chromosome"/>
</dbReference>
<organism evidence="1 2">
    <name type="scientific">Tenacibaculum tangerinum</name>
    <dbReference type="NCBI Taxonomy" id="3038772"/>
    <lineage>
        <taxon>Bacteria</taxon>
        <taxon>Pseudomonadati</taxon>
        <taxon>Bacteroidota</taxon>
        <taxon>Flavobacteriia</taxon>
        <taxon>Flavobacteriales</taxon>
        <taxon>Flavobacteriaceae</taxon>
        <taxon>Tenacibaculum</taxon>
    </lineage>
</organism>
<dbReference type="RefSeq" id="WP_279651611.1">
    <property type="nucleotide sequence ID" value="NZ_CP122539.1"/>
</dbReference>
<evidence type="ECO:0008006" key="3">
    <source>
        <dbReference type="Google" id="ProtNLM"/>
    </source>
</evidence>
<protein>
    <recommendedName>
        <fullName evidence="3">Lipoprotein</fullName>
    </recommendedName>
</protein>
<evidence type="ECO:0000313" key="2">
    <source>
        <dbReference type="Proteomes" id="UP001232001"/>
    </source>
</evidence>
<gene>
    <name evidence="1" type="ORF">P8625_00815</name>
</gene>
<dbReference type="PROSITE" id="PS51257">
    <property type="entry name" value="PROKAR_LIPOPROTEIN"/>
    <property type="match status" value="1"/>
</dbReference>
<reference evidence="1 2" key="1">
    <citation type="submission" date="2023-04" db="EMBL/GenBank/DDBJ databases">
        <title>Tenacibaculum tangerinum sp. nov., isolated from sea tidal flat of South Korea.</title>
        <authorList>
            <person name="Lee S.H."/>
            <person name="Kim J.-J."/>
        </authorList>
    </citation>
    <scope>NUCLEOTIDE SEQUENCE [LARGE SCALE GENOMIC DNA]</scope>
    <source>
        <strain evidence="1 2">GRR-S3-23</strain>
    </source>
</reference>
<accession>A0ABY8L543</accession>
<dbReference type="Pfam" id="PF20329">
    <property type="entry name" value="DUF6624"/>
    <property type="match status" value="1"/>
</dbReference>
<evidence type="ECO:0000313" key="1">
    <source>
        <dbReference type="EMBL" id="WGH75737.1"/>
    </source>
</evidence>
<sequence>MRIKIITALVFVLFVGCKVEKENPITKEYNQQLVNELASMFQIDQVAAGIPSGKYKELSEDEWKSFKDSVFDVNYEKAAEIFNKYGFVGFDLVGKEGSRNFWLIVQHLDSKPEFQEAVLEKMKIEIERNNASPQNYAYLLDRVELNRGKKQVYGTQVKYNWKMCQAYPKPLVDSVNVNKRRKELGLEPLEDYLNELSIMHFEMNKKAFLQVNITKPKLYTKEN</sequence>
<dbReference type="InterPro" id="IPR046732">
    <property type="entry name" value="DUF6624"/>
</dbReference>
<proteinExistence type="predicted"/>
<name>A0ABY8L543_9FLAO</name>
<dbReference type="EMBL" id="CP122539">
    <property type="protein sequence ID" value="WGH75737.1"/>
    <property type="molecule type" value="Genomic_DNA"/>
</dbReference>
<keyword evidence="2" id="KW-1185">Reference proteome</keyword>